<keyword evidence="2" id="KW-1185">Reference proteome</keyword>
<evidence type="ECO:0000313" key="2">
    <source>
        <dbReference type="Proteomes" id="UP001054945"/>
    </source>
</evidence>
<protein>
    <submittedName>
        <fullName evidence="1">Uncharacterized protein</fullName>
    </submittedName>
</protein>
<evidence type="ECO:0000313" key="1">
    <source>
        <dbReference type="EMBL" id="GIX98254.1"/>
    </source>
</evidence>
<accession>A0AAV4PNK8</accession>
<name>A0AAV4PNK8_CAEEX</name>
<dbReference type="Proteomes" id="UP001054945">
    <property type="component" value="Unassembled WGS sequence"/>
</dbReference>
<organism evidence="1 2">
    <name type="scientific">Caerostris extrusa</name>
    <name type="common">Bark spider</name>
    <name type="synonym">Caerostris bankana</name>
    <dbReference type="NCBI Taxonomy" id="172846"/>
    <lineage>
        <taxon>Eukaryota</taxon>
        <taxon>Metazoa</taxon>
        <taxon>Ecdysozoa</taxon>
        <taxon>Arthropoda</taxon>
        <taxon>Chelicerata</taxon>
        <taxon>Arachnida</taxon>
        <taxon>Araneae</taxon>
        <taxon>Araneomorphae</taxon>
        <taxon>Entelegynae</taxon>
        <taxon>Araneoidea</taxon>
        <taxon>Araneidae</taxon>
        <taxon>Caerostris</taxon>
    </lineage>
</organism>
<dbReference type="AlphaFoldDB" id="A0AAV4PNK8"/>
<proteinExistence type="predicted"/>
<comment type="caution">
    <text evidence="1">The sequence shown here is derived from an EMBL/GenBank/DDBJ whole genome shotgun (WGS) entry which is preliminary data.</text>
</comment>
<sequence>MNANRRFLNKNTPRSLRHLIAQSEWNRPHLMQKGLSGRIYAQLCLRTPPFAVPPPPACCLSHPIKDQQTISGDIPSWHKSLSGIRIHIHFVSRFGY</sequence>
<dbReference type="EMBL" id="BPLR01004880">
    <property type="protein sequence ID" value="GIX98254.1"/>
    <property type="molecule type" value="Genomic_DNA"/>
</dbReference>
<gene>
    <name evidence="1" type="ORF">CEXT_306631</name>
</gene>
<reference evidence="1 2" key="1">
    <citation type="submission" date="2021-06" db="EMBL/GenBank/DDBJ databases">
        <title>Caerostris extrusa draft genome.</title>
        <authorList>
            <person name="Kono N."/>
            <person name="Arakawa K."/>
        </authorList>
    </citation>
    <scope>NUCLEOTIDE SEQUENCE [LARGE SCALE GENOMIC DNA]</scope>
</reference>